<evidence type="ECO:0000256" key="1">
    <source>
        <dbReference type="SAM" id="Phobius"/>
    </source>
</evidence>
<keyword evidence="1" id="KW-1133">Transmembrane helix</keyword>
<name>A0A9P6ERA5_9AGAR</name>
<evidence type="ECO:0000313" key="3">
    <source>
        <dbReference type="Proteomes" id="UP000807306"/>
    </source>
</evidence>
<sequence length="156" mass="17332">MALRGCKVFHAFKITLVCLLHIALIALCTIALAGGSADRAERGAILLSLFSLGAVVFSITYKPFGRRWTWDRERGTTTFSVLAFLGIFLFLTIASRNYRHSDQRGTLKDDFASMGERAANVARMATYFSFLTAFIPLGIAHAMRAVYEDEWPACKV</sequence>
<dbReference type="Proteomes" id="UP000807306">
    <property type="component" value="Unassembled WGS sequence"/>
</dbReference>
<dbReference type="AlphaFoldDB" id="A0A9P6ERA5"/>
<feature type="transmembrane region" description="Helical" evidence="1">
    <location>
        <begin position="124"/>
        <end position="143"/>
    </location>
</feature>
<protein>
    <submittedName>
        <fullName evidence="2">Uncharacterized protein</fullName>
    </submittedName>
</protein>
<keyword evidence="1" id="KW-0812">Transmembrane</keyword>
<proteinExistence type="predicted"/>
<accession>A0A9P6ERA5</accession>
<comment type="caution">
    <text evidence="2">The sequence shown here is derived from an EMBL/GenBank/DDBJ whole genome shotgun (WGS) entry which is preliminary data.</text>
</comment>
<feature type="transmembrane region" description="Helical" evidence="1">
    <location>
        <begin position="76"/>
        <end position="94"/>
    </location>
</feature>
<keyword evidence="1" id="KW-0472">Membrane</keyword>
<feature type="transmembrane region" description="Helical" evidence="1">
    <location>
        <begin position="12"/>
        <end position="32"/>
    </location>
</feature>
<reference evidence="2" key="1">
    <citation type="submission" date="2020-11" db="EMBL/GenBank/DDBJ databases">
        <authorList>
            <consortium name="DOE Joint Genome Institute"/>
            <person name="Ahrendt S."/>
            <person name="Riley R."/>
            <person name="Andreopoulos W."/>
            <person name="Labutti K."/>
            <person name="Pangilinan J."/>
            <person name="Ruiz-Duenas F.J."/>
            <person name="Barrasa J.M."/>
            <person name="Sanchez-Garcia M."/>
            <person name="Camarero S."/>
            <person name="Miyauchi S."/>
            <person name="Serrano A."/>
            <person name="Linde D."/>
            <person name="Babiker R."/>
            <person name="Drula E."/>
            <person name="Ayuso-Fernandez I."/>
            <person name="Pacheco R."/>
            <person name="Padilla G."/>
            <person name="Ferreira P."/>
            <person name="Barriuso J."/>
            <person name="Kellner H."/>
            <person name="Castanera R."/>
            <person name="Alfaro M."/>
            <person name="Ramirez L."/>
            <person name="Pisabarro A.G."/>
            <person name="Kuo A."/>
            <person name="Tritt A."/>
            <person name="Lipzen A."/>
            <person name="He G."/>
            <person name="Yan M."/>
            <person name="Ng V."/>
            <person name="Cullen D."/>
            <person name="Martin F."/>
            <person name="Rosso M.-N."/>
            <person name="Henrissat B."/>
            <person name="Hibbett D."/>
            <person name="Martinez A.T."/>
            <person name="Grigoriev I.V."/>
        </authorList>
    </citation>
    <scope>NUCLEOTIDE SEQUENCE</scope>
    <source>
        <strain evidence="2">CBS 506.95</strain>
    </source>
</reference>
<evidence type="ECO:0000313" key="2">
    <source>
        <dbReference type="EMBL" id="KAF9533428.1"/>
    </source>
</evidence>
<gene>
    <name evidence="2" type="ORF">CPB83DRAFT_473746</name>
</gene>
<feature type="transmembrane region" description="Helical" evidence="1">
    <location>
        <begin position="44"/>
        <end position="64"/>
    </location>
</feature>
<dbReference type="EMBL" id="MU157828">
    <property type="protein sequence ID" value="KAF9533428.1"/>
    <property type="molecule type" value="Genomic_DNA"/>
</dbReference>
<organism evidence="2 3">
    <name type="scientific">Crepidotus variabilis</name>
    <dbReference type="NCBI Taxonomy" id="179855"/>
    <lineage>
        <taxon>Eukaryota</taxon>
        <taxon>Fungi</taxon>
        <taxon>Dikarya</taxon>
        <taxon>Basidiomycota</taxon>
        <taxon>Agaricomycotina</taxon>
        <taxon>Agaricomycetes</taxon>
        <taxon>Agaricomycetidae</taxon>
        <taxon>Agaricales</taxon>
        <taxon>Agaricineae</taxon>
        <taxon>Crepidotaceae</taxon>
        <taxon>Crepidotus</taxon>
    </lineage>
</organism>
<keyword evidence="3" id="KW-1185">Reference proteome</keyword>